<evidence type="ECO:0000313" key="14">
    <source>
        <dbReference type="Proteomes" id="UP000075604"/>
    </source>
</evidence>
<keyword evidence="7 11" id="KW-0378">Hydrolase</keyword>
<evidence type="ECO:0000256" key="5">
    <source>
        <dbReference type="ARBA" id="ARBA00018429"/>
    </source>
</evidence>
<dbReference type="EMBL" id="JELX01001415">
    <property type="protein sequence ID" value="KYF59090.1"/>
    <property type="molecule type" value="Genomic_DNA"/>
</dbReference>
<dbReference type="EC" id="3.2.2.27" evidence="4 9"/>
<dbReference type="Pfam" id="PF03167">
    <property type="entry name" value="UDG"/>
    <property type="match status" value="1"/>
</dbReference>
<dbReference type="NCBIfam" id="NF003588">
    <property type="entry name" value="PRK05254.1-1"/>
    <property type="match status" value="1"/>
</dbReference>
<dbReference type="NCBIfam" id="NF003592">
    <property type="entry name" value="PRK05254.1-5"/>
    <property type="match status" value="1"/>
</dbReference>
<dbReference type="HAMAP" id="MF_00148">
    <property type="entry name" value="UDG"/>
    <property type="match status" value="1"/>
</dbReference>
<evidence type="ECO:0000256" key="1">
    <source>
        <dbReference type="ARBA" id="ARBA00001400"/>
    </source>
</evidence>
<evidence type="ECO:0000256" key="2">
    <source>
        <dbReference type="ARBA" id="ARBA00002631"/>
    </source>
</evidence>
<feature type="non-terminal residue" evidence="13">
    <location>
        <position position="196"/>
    </location>
</feature>
<dbReference type="FunFam" id="3.40.470.10:FF:000001">
    <property type="entry name" value="Uracil-DNA glycosylase"/>
    <property type="match status" value="1"/>
</dbReference>
<evidence type="ECO:0000256" key="4">
    <source>
        <dbReference type="ARBA" id="ARBA00012030"/>
    </source>
</evidence>
<dbReference type="Gene3D" id="3.40.470.10">
    <property type="entry name" value="Uracil-DNA glycosylase-like domain"/>
    <property type="match status" value="1"/>
</dbReference>
<dbReference type="CDD" id="cd10027">
    <property type="entry name" value="UDG-F1-like"/>
    <property type="match status" value="1"/>
</dbReference>
<comment type="catalytic activity">
    <reaction evidence="1 11">
        <text>Hydrolyzes single-stranded DNA or mismatched double-stranded DNA and polynucleotides, releasing free uracil.</text>
        <dbReference type="EC" id="3.2.2.27"/>
    </reaction>
</comment>
<evidence type="ECO:0000256" key="9">
    <source>
        <dbReference type="NCBIfam" id="TIGR00628"/>
    </source>
</evidence>
<evidence type="ECO:0000313" key="13">
    <source>
        <dbReference type="EMBL" id="KYF59090.1"/>
    </source>
</evidence>
<evidence type="ECO:0000259" key="12">
    <source>
        <dbReference type="SMART" id="SM00986"/>
    </source>
</evidence>
<dbReference type="PROSITE" id="PS00130">
    <property type="entry name" value="U_DNA_GLYCOSYLASE"/>
    <property type="match status" value="1"/>
</dbReference>
<comment type="caution">
    <text evidence="13">The sequence shown here is derived from an EMBL/GenBank/DDBJ whole genome shotgun (WGS) entry which is preliminary data.</text>
</comment>
<gene>
    <name evidence="13" type="ORF">BE04_00525</name>
</gene>
<dbReference type="GO" id="GO:0097510">
    <property type="term" value="P:base-excision repair, AP site formation via deaminated base removal"/>
    <property type="evidence" value="ECO:0007669"/>
    <property type="project" value="TreeGrafter"/>
</dbReference>
<keyword evidence="6 11" id="KW-0227">DNA damage</keyword>
<dbReference type="GO" id="GO:0005737">
    <property type="term" value="C:cytoplasm"/>
    <property type="evidence" value="ECO:0007669"/>
    <property type="project" value="UniProtKB-UniRule"/>
</dbReference>
<dbReference type="PANTHER" id="PTHR11264:SF0">
    <property type="entry name" value="URACIL-DNA GLYCOSYLASE"/>
    <property type="match status" value="1"/>
</dbReference>
<feature type="domain" description="Uracil-DNA glycosylase-like" evidence="12">
    <location>
        <begin position="50"/>
        <end position="195"/>
    </location>
</feature>
<dbReference type="SMART" id="SM00987">
    <property type="entry name" value="UreE_C"/>
    <property type="match status" value="1"/>
</dbReference>
<dbReference type="GO" id="GO:0004844">
    <property type="term" value="F:uracil DNA N-glycosylase activity"/>
    <property type="evidence" value="ECO:0007669"/>
    <property type="project" value="UniProtKB-UniRule"/>
</dbReference>
<evidence type="ECO:0000256" key="10">
    <source>
        <dbReference type="PROSITE-ProRule" id="PRU10072"/>
    </source>
</evidence>
<sequence>MKIDLPGSWQSVLADELDKPYFQQLTRFLSAEREAHRVFPAEEDVFAAFKLTPYERVRVLLLGQDPYHDEGQAHGLCFSVRPGVPPPPSLANMYKEALADLPDFKVPRHGCLTAWASQGVLLLNTVLTVRAHTPNSHKNQGWETFTDAVIRKVNDRPDGVVFVLWGGHAQKKAKLIDARRHTVIKAAHPSPLSARS</sequence>
<dbReference type="Proteomes" id="UP000075604">
    <property type="component" value="Unassembled WGS sequence"/>
</dbReference>
<evidence type="ECO:0000256" key="8">
    <source>
        <dbReference type="ARBA" id="ARBA00023204"/>
    </source>
</evidence>
<evidence type="ECO:0000256" key="7">
    <source>
        <dbReference type="ARBA" id="ARBA00022801"/>
    </source>
</evidence>
<comment type="similarity">
    <text evidence="3 11">Belongs to the uracil-DNA glycosylase (UDG) superfamily. UNG family.</text>
</comment>
<dbReference type="InterPro" id="IPR036895">
    <property type="entry name" value="Uracil-DNA_glycosylase-like_sf"/>
</dbReference>
<proteinExistence type="inferred from homology"/>
<protein>
    <recommendedName>
        <fullName evidence="5 9">Uracil-DNA glycosylase</fullName>
        <ecNumber evidence="4 9">3.2.2.27</ecNumber>
    </recommendedName>
</protein>
<evidence type="ECO:0000256" key="3">
    <source>
        <dbReference type="ARBA" id="ARBA00008184"/>
    </source>
</evidence>
<dbReference type="InterPro" id="IPR005122">
    <property type="entry name" value="Uracil-DNA_glycosylase-like"/>
</dbReference>
<feature type="active site" description="Proton acceptor" evidence="10">
    <location>
        <position position="65"/>
    </location>
</feature>
<keyword evidence="8 11" id="KW-0234">DNA repair</keyword>
<evidence type="ECO:0000256" key="11">
    <source>
        <dbReference type="RuleBase" id="RU003780"/>
    </source>
</evidence>
<organism evidence="13 14">
    <name type="scientific">Sorangium cellulosum</name>
    <name type="common">Polyangium cellulosum</name>
    <dbReference type="NCBI Taxonomy" id="56"/>
    <lineage>
        <taxon>Bacteria</taxon>
        <taxon>Pseudomonadati</taxon>
        <taxon>Myxococcota</taxon>
        <taxon>Polyangia</taxon>
        <taxon>Polyangiales</taxon>
        <taxon>Polyangiaceae</taxon>
        <taxon>Sorangium</taxon>
    </lineage>
</organism>
<dbReference type="AlphaFoldDB" id="A0A150PTT9"/>
<evidence type="ECO:0000256" key="6">
    <source>
        <dbReference type="ARBA" id="ARBA00022763"/>
    </source>
</evidence>
<dbReference type="NCBIfam" id="NF003589">
    <property type="entry name" value="PRK05254.1-2"/>
    <property type="match status" value="1"/>
</dbReference>
<dbReference type="SUPFAM" id="SSF52141">
    <property type="entry name" value="Uracil-DNA glycosylase-like"/>
    <property type="match status" value="1"/>
</dbReference>
<dbReference type="InterPro" id="IPR002043">
    <property type="entry name" value="UDG_fam1"/>
</dbReference>
<dbReference type="SMART" id="SM00986">
    <property type="entry name" value="UDG"/>
    <property type="match status" value="1"/>
</dbReference>
<reference evidence="13 14" key="1">
    <citation type="submission" date="2014-02" db="EMBL/GenBank/DDBJ databases">
        <title>The small core and large imbalanced accessory genome model reveals a collaborative survival strategy of Sorangium cellulosum strains in nature.</title>
        <authorList>
            <person name="Han K."/>
            <person name="Peng R."/>
            <person name="Blom J."/>
            <person name="Li Y.-Z."/>
        </authorList>
    </citation>
    <scope>NUCLEOTIDE SEQUENCE [LARGE SCALE GENOMIC DNA]</scope>
    <source>
        <strain evidence="13 14">So0157-18</strain>
    </source>
</reference>
<accession>A0A150PTT9</accession>
<dbReference type="PANTHER" id="PTHR11264">
    <property type="entry name" value="URACIL-DNA GLYCOSYLASE"/>
    <property type="match status" value="1"/>
</dbReference>
<dbReference type="NCBIfam" id="TIGR00628">
    <property type="entry name" value="ung"/>
    <property type="match status" value="1"/>
</dbReference>
<dbReference type="InterPro" id="IPR018085">
    <property type="entry name" value="Ura-DNA_Glyclase_AS"/>
</dbReference>
<name>A0A150PTT9_SORCE</name>
<dbReference type="NCBIfam" id="NF003591">
    <property type="entry name" value="PRK05254.1-4"/>
    <property type="match status" value="1"/>
</dbReference>
<comment type="function">
    <text evidence="2 11">Excises uracil residues from the DNA which can arise as a result of misincorporation of dUMP residues by DNA polymerase or due to deamination of cytosine.</text>
</comment>